<evidence type="ECO:0000313" key="1">
    <source>
        <dbReference type="EMBL" id="TQF09020.1"/>
    </source>
</evidence>
<proteinExistence type="predicted"/>
<dbReference type="RefSeq" id="WP_141649116.1">
    <property type="nucleotide sequence ID" value="NZ_VIFM01000403.1"/>
</dbReference>
<dbReference type="OrthoDB" id="6024469at2"/>
<reference evidence="1 2" key="1">
    <citation type="submission" date="2019-06" db="EMBL/GenBank/DDBJ databases">
        <authorList>
            <person name="Livingstone P."/>
            <person name="Whitworth D."/>
        </authorList>
    </citation>
    <scope>NUCLEOTIDE SEQUENCE [LARGE SCALE GENOMIC DNA]</scope>
    <source>
        <strain evidence="1 2">AM401</strain>
    </source>
</reference>
<comment type="caution">
    <text evidence="1">The sequence shown here is derived from an EMBL/GenBank/DDBJ whole genome shotgun (WGS) entry which is preliminary data.</text>
</comment>
<protein>
    <submittedName>
        <fullName evidence="1">Uncharacterized protein</fullName>
    </submittedName>
</protein>
<evidence type="ECO:0000313" key="2">
    <source>
        <dbReference type="Proteomes" id="UP000315369"/>
    </source>
</evidence>
<dbReference type="EMBL" id="VIFM01000403">
    <property type="protein sequence ID" value="TQF09020.1"/>
    <property type="molecule type" value="Genomic_DNA"/>
</dbReference>
<accession>A0A540WJ31</accession>
<organism evidence="1 2">
    <name type="scientific">Myxococcus llanfairpwllgwyngyllgogerychwyrndrobwllllantysiliogogogochensis</name>
    <dbReference type="NCBI Taxonomy" id="2590453"/>
    <lineage>
        <taxon>Bacteria</taxon>
        <taxon>Pseudomonadati</taxon>
        <taxon>Myxococcota</taxon>
        <taxon>Myxococcia</taxon>
        <taxon>Myxococcales</taxon>
        <taxon>Cystobacterineae</taxon>
        <taxon>Myxococcaceae</taxon>
        <taxon>Myxococcus</taxon>
    </lineage>
</organism>
<dbReference type="Proteomes" id="UP000315369">
    <property type="component" value="Unassembled WGS sequence"/>
</dbReference>
<name>A0A540WJ31_9BACT</name>
<keyword evidence="2" id="KW-1185">Reference proteome</keyword>
<gene>
    <name evidence="1" type="ORF">FJV41_46835</name>
</gene>
<sequence>MSYAEVVKVVSSMVAVSVVAFAPAVWAEHCHKVHADLIEHPATEGCLNGATRCFLGEVDGNHGLRGVTHFKAQEARLALTTAPGWLSYAGFFHYTLEKGTLVARETGVTNAGYVTAHHEILEGTGKFAGATGYLFVSGLLLDNGNRIVTRVTGEICTP</sequence>
<dbReference type="AlphaFoldDB" id="A0A540WJ31"/>